<keyword evidence="6" id="KW-0496">Mitochondrion</keyword>
<evidence type="ECO:0000256" key="8">
    <source>
        <dbReference type="PROSITE-ProRule" id="PRU00325"/>
    </source>
</evidence>
<reference evidence="10" key="2">
    <citation type="submission" date="2022-10" db="EMBL/GenBank/DDBJ databases">
        <authorList>
            <consortium name="ENA_rothamsted_submissions"/>
            <consortium name="culmorum"/>
            <person name="King R."/>
        </authorList>
    </citation>
    <scope>NUCLEOTIDE SEQUENCE</scope>
</reference>
<proteinExistence type="inferred from homology"/>
<feature type="domain" description="SWIM-type" evidence="9">
    <location>
        <begin position="87"/>
        <end position="118"/>
    </location>
</feature>
<dbReference type="AlphaFoldDB" id="A0A9N9SGT8"/>
<keyword evidence="8" id="KW-0479">Metal-binding</keyword>
<keyword evidence="7" id="KW-0472">Membrane</keyword>
<keyword evidence="8" id="KW-0863">Zinc-finger</keyword>
<keyword evidence="3" id="KW-0812">Transmembrane</keyword>
<dbReference type="Pfam" id="PF14138">
    <property type="entry name" value="COX16"/>
    <property type="match status" value="1"/>
</dbReference>
<dbReference type="GO" id="GO:0008270">
    <property type="term" value="F:zinc ion binding"/>
    <property type="evidence" value="ECO:0007669"/>
    <property type="project" value="UniProtKB-KW"/>
</dbReference>
<evidence type="ECO:0000313" key="10">
    <source>
        <dbReference type="EMBL" id="CAG9819139.1"/>
    </source>
</evidence>
<evidence type="ECO:0000256" key="2">
    <source>
        <dbReference type="ARBA" id="ARBA00008370"/>
    </source>
</evidence>
<comment type="similarity">
    <text evidence="2">Belongs to the COX16 family.</text>
</comment>
<gene>
    <name evidence="10" type="ORF">PHAECO_LOCUS6580</name>
</gene>
<name>A0A9N9SGT8_PHACE</name>
<evidence type="ECO:0000256" key="3">
    <source>
        <dbReference type="ARBA" id="ARBA00022692"/>
    </source>
</evidence>
<dbReference type="GO" id="GO:0005743">
    <property type="term" value="C:mitochondrial inner membrane"/>
    <property type="evidence" value="ECO:0007669"/>
    <property type="project" value="UniProtKB-SubCell"/>
</dbReference>
<comment type="subcellular location">
    <subcellularLocation>
        <location evidence="1">Mitochondrion inner membrane</location>
        <topology evidence="1">Single-pass membrane protein</topology>
    </subcellularLocation>
</comment>
<sequence>MGHNTNNLLEVSIRVFKDLVLQRCKAFNTVSLVEFISLSLEDFYKEKLLRYASSRDNKLLIYFTKFCKKSVDLRVVKVSAANETFSYQVNTKLEVCDCPEGAGGKFCKHLFAVYNTGVQMHNVCNIFLQDKIELATLTLGNTISIVPISSKMDKEKDNEITVDFGEPMMLETEDGLNETTPDEENNFSVEVNETKTDGSVELKEFKDNLKKISSFVESHPAQLSIVTKFNKQMKKMDSEASFYALCSSFTSQKKSHRINVQPTSIARRTSAYRGGSFGLKEFTKLRYQFSKVSAVRPDEMEKHGIDMKKAGEVTIETEFEKVKDLNIDNWEQVRGPRPWEEKI</sequence>
<evidence type="ECO:0000256" key="1">
    <source>
        <dbReference type="ARBA" id="ARBA00004434"/>
    </source>
</evidence>
<dbReference type="OrthoDB" id="5516033at2759"/>
<keyword evidence="5" id="KW-1133">Transmembrane helix</keyword>
<evidence type="ECO:0000256" key="5">
    <source>
        <dbReference type="ARBA" id="ARBA00022989"/>
    </source>
</evidence>
<evidence type="ECO:0000256" key="7">
    <source>
        <dbReference type="ARBA" id="ARBA00023136"/>
    </source>
</evidence>
<dbReference type="PROSITE" id="PS50966">
    <property type="entry name" value="ZF_SWIM"/>
    <property type="match status" value="1"/>
</dbReference>
<accession>A0A9N9SGT8</accession>
<protein>
    <recommendedName>
        <fullName evidence="9">SWIM-type domain-containing protein</fullName>
    </recommendedName>
</protein>
<dbReference type="EMBL" id="OU896708">
    <property type="protein sequence ID" value="CAG9819139.1"/>
    <property type="molecule type" value="Genomic_DNA"/>
</dbReference>
<dbReference type="PANTHER" id="PTHR35385">
    <property type="entry name" value="PROTEIN B, PUTATIVE-RELATED-RELATED"/>
    <property type="match status" value="1"/>
</dbReference>
<reference evidence="10" key="1">
    <citation type="submission" date="2022-01" db="EMBL/GenBank/DDBJ databases">
        <authorList>
            <person name="King R."/>
        </authorList>
    </citation>
    <scope>NUCLEOTIDE SEQUENCE</scope>
</reference>
<evidence type="ECO:0000256" key="4">
    <source>
        <dbReference type="ARBA" id="ARBA00022792"/>
    </source>
</evidence>
<evidence type="ECO:0000259" key="9">
    <source>
        <dbReference type="PROSITE" id="PS50966"/>
    </source>
</evidence>
<dbReference type="Proteomes" id="UP001153737">
    <property type="component" value="Chromosome 2"/>
</dbReference>
<evidence type="ECO:0000313" key="11">
    <source>
        <dbReference type="Proteomes" id="UP001153737"/>
    </source>
</evidence>
<keyword evidence="11" id="KW-1185">Reference proteome</keyword>
<dbReference type="InterPro" id="IPR007527">
    <property type="entry name" value="Znf_SWIM"/>
</dbReference>
<keyword evidence="4" id="KW-0999">Mitochondrion inner membrane</keyword>
<evidence type="ECO:0000256" key="6">
    <source>
        <dbReference type="ARBA" id="ARBA00023128"/>
    </source>
</evidence>
<organism evidence="10 11">
    <name type="scientific">Phaedon cochleariae</name>
    <name type="common">Mustard beetle</name>
    <dbReference type="NCBI Taxonomy" id="80249"/>
    <lineage>
        <taxon>Eukaryota</taxon>
        <taxon>Metazoa</taxon>
        <taxon>Ecdysozoa</taxon>
        <taxon>Arthropoda</taxon>
        <taxon>Hexapoda</taxon>
        <taxon>Insecta</taxon>
        <taxon>Pterygota</taxon>
        <taxon>Neoptera</taxon>
        <taxon>Endopterygota</taxon>
        <taxon>Coleoptera</taxon>
        <taxon>Polyphaga</taxon>
        <taxon>Cucujiformia</taxon>
        <taxon>Chrysomeloidea</taxon>
        <taxon>Chrysomelidae</taxon>
        <taxon>Chrysomelinae</taxon>
        <taxon>Chrysomelini</taxon>
        <taxon>Phaedon</taxon>
    </lineage>
</organism>
<dbReference type="InterPro" id="IPR020164">
    <property type="entry name" value="Cyt_c_Oxase_assmbl_COX16"/>
</dbReference>
<dbReference type="PANTHER" id="PTHR35385:SF2">
    <property type="entry name" value="PROTEIN B, PUTATIVE-RELATED"/>
    <property type="match status" value="1"/>
</dbReference>
<keyword evidence="8" id="KW-0862">Zinc</keyword>